<comment type="catalytic activity">
    <reaction evidence="1 7">
        <text>an S-(2-hydroxyacyl)glutathione + H2O = a 2-hydroxy carboxylate + glutathione + H(+)</text>
        <dbReference type="Rhea" id="RHEA:21864"/>
        <dbReference type="ChEBI" id="CHEBI:15377"/>
        <dbReference type="ChEBI" id="CHEBI:15378"/>
        <dbReference type="ChEBI" id="CHEBI:57925"/>
        <dbReference type="ChEBI" id="CHEBI:58896"/>
        <dbReference type="ChEBI" id="CHEBI:71261"/>
        <dbReference type="EC" id="3.1.2.6"/>
    </reaction>
</comment>
<dbReference type="Pfam" id="PF16123">
    <property type="entry name" value="HAGH_C"/>
    <property type="match status" value="1"/>
</dbReference>
<dbReference type="PANTHER" id="PTHR43705">
    <property type="entry name" value="HYDROXYACYLGLUTATHIONE HYDROLASE"/>
    <property type="match status" value="1"/>
</dbReference>
<sequence>MSTLHINAIAAFTDNYIWIIHNGRYACVVDPGEKSPVSDYLHQNKLELRYILVTHHHADHTGGVLDLAHEFGAKVFGPMGQIEGIDTYVGENDVVNMPELNWSLNVLEVPGHTMDHIAYVGQVKAGEYALFCGDTLFSCGSGRLFEGDSKNMLQSLDKFKKIGENVLVYCAHEYTLSNIKWALTVEPDNPTLRSWQQQAMQLREQGIPTIPTLFEQELKMNPFLRVDQKGVWHAAERHVGHRLTTPSDVFTVLREWKNTF</sequence>
<dbReference type="GO" id="GO:0008800">
    <property type="term" value="F:beta-lactamase activity"/>
    <property type="evidence" value="ECO:0007669"/>
    <property type="project" value="InterPro"/>
</dbReference>
<name>V8G6H2_9BURK</name>
<dbReference type="EMBL" id="AYSV01000077">
    <property type="protein sequence ID" value="ETD72134.1"/>
    <property type="molecule type" value="Genomic_DNA"/>
</dbReference>
<dbReference type="EC" id="3.1.2.6" evidence="7"/>
<evidence type="ECO:0000256" key="2">
    <source>
        <dbReference type="ARBA" id="ARBA00004963"/>
    </source>
</evidence>
<dbReference type="SUPFAM" id="SSF56281">
    <property type="entry name" value="Metallo-hydrolase/oxidoreductase"/>
    <property type="match status" value="1"/>
</dbReference>
<dbReference type="OrthoDB" id="9802248at2"/>
<keyword evidence="10" id="KW-1185">Reference proteome</keyword>
<feature type="domain" description="Metallo-beta-lactamase" evidence="8">
    <location>
        <begin position="14"/>
        <end position="172"/>
    </location>
</feature>
<dbReference type="RefSeq" id="WP_023950771.1">
    <property type="nucleotide sequence ID" value="NZ_AYSV01000077.1"/>
</dbReference>
<dbReference type="GO" id="GO:0017001">
    <property type="term" value="P:antibiotic catabolic process"/>
    <property type="evidence" value="ECO:0007669"/>
    <property type="project" value="InterPro"/>
</dbReference>
<dbReference type="PIRSF" id="PIRSF005457">
    <property type="entry name" value="Glx"/>
    <property type="match status" value="1"/>
</dbReference>
<accession>V8G6H2</accession>
<dbReference type="SMART" id="SM00849">
    <property type="entry name" value="Lactamase_B"/>
    <property type="match status" value="1"/>
</dbReference>
<feature type="binding site" evidence="7">
    <location>
        <position position="57"/>
    </location>
    <ligand>
        <name>Zn(2+)</name>
        <dbReference type="ChEBI" id="CHEBI:29105"/>
        <label>1</label>
    </ligand>
</feature>
<dbReference type="UniPathway" id="UPA00619">
    <property type="reaction ID" value="UER00676"/>
</dbReference>
<comment type="similarity">
    <text evidence="3 7">Belongs to the metallo-beta-lactamase superfamily. Glyoxalase II family.</text>
</comment>
<evidence type="ECO:0000313" key="10">
    <source>
        <dbReference type="Proteomes" id="UP000018766"/>
    </source>
</evidence>
<organism evidence="9 10">
    <name type="scientific">Pelistega indica</name>
    <dbReference type="NCBI Taxonomy" id="1414851"/>
    <lineage>
        <taxon>Bacteria</taxon>
        <taxon>Pseudomonadati</taxon>
        <taxon>Pseudomonadota</taxon>
        <taxon>Betaproteobacteria</taxon>
        <taxon>Burkholderiales</taxon>
        <taxon>Alcaligenaceae</taxon>
        <taxon>Pelistega</taxon>
    </lineage>
</organism>
<keyword evidence="4 7" id="KW-0479">Metal-binding</keyword>
<dbReference type="InterPro" id="IPR017782">
    <property type="entry name" value="Hydroxyacylglutathione_Hdrlase"/>
</dbReference>
<proteinExistence type="inferred from homology"/>
<comment type="subunit">
    <text evidence="7">Monomer.</text>
</comment>
<reference evidence="9 10" key="1">
    <citation type="submission" date="2013-11" db="EMBL/GenBank/DDBJ databases">
        <title>Genomic analysis of Pelistega sp. HM-7.</title>
        <authorList>
            <person name="Kumbhare S.V."/>
            <person name="Shetty S.A."/>
            <person name="Sharma O."/>
            <person name="Dhotre D.P."/>
        </authorList>
    </citation>
    <scope>NUCLEOTIDE SEQUENCE [LARGE SCALE GENOMIC DNA]</scope>
    <source>
        <strain evidence="9 10">HM-7</strain>
    </source>
</reference>
<dbReference type="Gene3D" id="3.60.15.10">
    <property type="entry name" value="Ribonuclease Z/Hydroxyacylglutathione hydrolase-like"/>
    <property type="match status" value="1"/>
</dbReference>
<dbReference type="CDD" id="cd07723">
    <property type="entry name" value="hydroxyacylglutathione_hydrolase_MBL-fold"/>
    <property type="match status" value="1"/>
</dbReference>
<feature type="binding site" evidence="7">
    <location>
        <position position="55"/>
    </location>
    <ligand>
        <name>Zn(2+)</name>
        <dbReference type="ChEBI" id="CHEBI:29105"/>
        <label>1</label>
    </ligand>
</feature>
<comment type="cofactor">
    <cofactor evidence="7">
        <name>Zn(2+)</name>
        <dbReference type="ChEBI" id="CHEBI:29105"/>
    </cofactor>
    <text evidence="7">Binds 2 Zn(2+) ions per subunit.</text>
</comment>
<dbReference type="GO" id="GO:0019243">
    <property type="term" value="P:methylglyoxal catabolic process to D-lactate via S-lactoyl-glutathione"/>
    <property type="evidence" value="ECO:0007669"/>
    <property type="project" value="UniProtKB-UniRule"/>
</dbReference>
<dbReference type="InterPro" id="IPR001018">
    <property type="entry name" value="Beta-lactamase_class-B_CS"/>
</dbReference>
<dbReference type="Pfam" id="PF00753">
    <property type="entry name" value="Lactamase_B"/>
    <property type="match status" value="1"/>
</dbReference>
<evidence type="ECO:0000256" key="4">
    <source>
        <dbReference type="ARBA" id="ARBA00022723"/>
    </source>
</evidence>
<dbReference type="InterPro" id="IPR050110">
    <property type="entry name" value="Glyoxalase_II_hydrolase"/>
</dbReference>
<dbReference type="InterPro" id="IPR036866">
    <property type="entry name" value="RibonucZ/Hydroxyglut_hydro"/>
</dbReference>
<feature type="binding site" evidence="7">
    <location>
        <position position="112"/>
    </location>
    <ligand>
        <name>Zn(2+)</name>
        <dbReference type="ChEBI" id="CHEBI:29105"/>
        <label>1</label>
    </ligand>
</feature>
<evidence type="ECO:0000256" key="3">
    <source>
        <dbReference type="ARBA" id="ARBA00006759"/>
    </source>
</evidence>
<dbReference type="PANTHER" id="PTHR43705:SF1">
    <property type="entry name" value="HYDROXYACYLGLUTATHIONE HYDROLASE GLOB"/>
    <property type="match status" value="1"/>
</dbReference>
<keyword evidence="6 7" id="KW-0862">Zinc</keyword>
<comment type="pathway">
    <text evidence="2 7">Secondary metabolite metabolism; methylglyoxal degradation; (R)-lactate from methylglyoxal: step 2/2.</text>
</comment>
<dbReference type="NCBIfam" id="TIGR03413">
    <property type="entry name" value="GSH_gloB"/>
    <property type="match status" value="1"/>
</dbReference>
<dbReference type="InterPro" id="IPR032282">
    <property type="entry name" value="HAGH_C"/>
</dbReference>
<feature type="binding site" evidence="7">
    <location>
        <position position="134"/>
    </location>
    <ligand>
        <name>Zn(2+)</name>
        <dbReference type="ChEBI" id="CHEBI:29105"/>
        <label>2</label>
    </ligand>
</feature>
<feature type="binding site" evidence="7">
    <location>
        <position position="134"/>
    </location>
    <ligand>
        <name>Zn(2+)</name>
        <dbReference type="ChEBI" id="CHEBI:29105"/>
        <label>1</label>
    </ligand>
</feature>
<feature type="binding site" evidence="7">
    <location>
        <position position="60"/>
    </location>
    <ligand>
        <name>Zn(2+)</name>
        <dbReference type="ChEBI" id="CHEBI:29105"/>
        <label>2</label>
    </ligand>
</feature>
<dbReference type="HAMAP" id="MF_01374">
    <property type="entry name" value="Glyoxalase_2"/>
    <property type="match status" value="1"/>
</dbReference>
<evidence type="ECO:0000313" key="9">
    <source>
        <dbReference type="EMBL" id="ETD72134.1"/>
    </source>
</evidence>
<comment type="function">
    <text evidence="7">Thiolesterase that catalyzes the hydrolysis of S-D-lactoyl-glutathione to form glutathione and D-lactic acid.</text>
</comment>
<feature type="binding site" evidence="7">
    <location>
        <position position="172"/>
    </location>
    <ligand>
        <name>Zn(2+)</name>
        <dbReference type="ChEBI" id="CHEBI:29105"/>
        <label>2</label>
    </ligand>
</feature>
<evidence type="ECO:0000256" key="5">
    <source>
        <dbReference type="ARBA" id="ARBA00022801"/>
    </source>
</evidence>
<dbReference type="PROSITE" id="PS00743">
    <property type="entry name" value="BETA_LACTAMASE_B_1"/>
    <property type="match status" value="1"/>
</dbReference>
<evidence type="ECO:0000259" key="8">
    <source>
        <dbReference type="SMART" id="SM00849"/>
    </source>
</evidence>
<feature type="binding site" evidence="7">
    <location>
        <position position="59"/>
    </location>
    <ligand>
        <name>Zn(2+)</name>
        <dbReference type="ChEBI" id="CHEBI:29105"/>
        <label>2</label>
    </ligand>
</feature>
<dbReference type="GO" id="GO:0004416">
    <property type="term" value="F:hydroxyacylglutathione hydrolase activity"/>
    <property type="evidence" value="ECO:0007669"/>
    <property type="project" value="UniProtKB-UniRule"/>
</dbReference>
<dbReference type="InterPro" id="IPR035680">
    <property type="entry name" value="Clx_II_MBL"/>
</dbReference>
<dbReference type="PATRIC" id="fig|1414851.3.peg.1222"/>
<keyword evidence="5 7" id="KW-0378">Hydrolase</keyword>
<dbReference type="Proteomes" id="UP000018766">
    <property type="component" value="Unassembled WGS sequence"/>
</dbReference>
<protein>
    <recommendedName>
        <fullName evidence="7">Hydroxyacylglutathione hydrolase</fullName>
        <ecNumber evidence="7">3.1.2.6</ecNumber>
    </recommendedName>
    <alternativeName>
        <fullName evidence="7">Glyoxalase II</fullName>
        <shortName evidence="7">Glx II</shortName>
    </alternativeName>
</protein>
<evidence type="ECO:0000256" key="1">
    <source>
        <dbReference type="ARBA" id="ARBA00001623"/>
    </source>
</evidence>
<comment type="caution">
    <text evidence="9">The sequence shown here is derived from an EMBL/GenBank/DDBJ whole genome shotgun (WGS) entry which is preliminary data.</text>
</comment>
<dbReference type="AlphaFoldDB" id="V8G6H2"/>
<dbReference type="GO" id="GO:0008270">
    <property type="term" value="F:zinc ion binding"/>
    <property type="evidence" value="ECO:0007669"/>
    <property type="project" value="InterPro"/>
</dbReference>
<evidence type="ECO:0000256" key="6">
    <source>
        <dbReference type="ARBA" id="ARBA00022833"/>
    </source>
</evidence>
<gene>
    <name evidence="7" type="primary">gloB</name>
    <name evidence="9" type="ORF">V757_06035</name>
</gene>
<evidence type="ECO:0000256" key="7">
    <source>
        <dbReference type="HAMAP-Rule" id="MF_01374"/>
    </source>
</evidence>
<dbReference type="InterPro" id="IPR001279">
    <property type="entry name" value="Metallo-B-lactamas"/>
</dbReference>